<dbReference type="AlphaFoldDB" id="A0AAD5H274"/>
<reference evidence="2" key="1">
    <citation type="submission" date="2020-11" db="EMBL/GenBank/DDBJ databases">
        <title>Chlorella ohadii genome sequencing and assembly.</title>
        <authorList>
            <person name="Murik O."/>
            <person name="Treves H."/>
            <person name="Kedem I."/>
            <person name="Shotland Y."/>
            <person name="Kaplan A."/>
        </authorList>
    </citation>
    <scope>NUCLEOTIDE SEQUENCE</scope>
    <source>
        <strain evidence="2">1</strain>
    </source>
</reference>
<keyword evidence="1" id="KW-0732">Signal</keyword>
<sequence>MRVAVCLLLICAGAAAAAAANDDWKKPDFCGQRDCPRFQLRRPLRSGHAATRAAVQQRLGLRRLCLRLLSSCPAQLEKGDGYETRRFNASWWVWTRFEDVSGWDVEEAASSKLFNYVLRHSFTRAFLRVVYSAADPACPLSHYSLQASAEVFNYFLGGNKDQKTIEMGAPLAHNFTMRERKAGWGPGDWAPSGWTTVDRRKGKPHLDVTVKMYLHYRTAAGSILYTMGFTGSGLTGLGGTGGIEVGLSWD</sequence>
<evidence type="ECO:0000313" key="2">
    <source>
        <dbReference type="EMBL" id="KAI7838383.1"/>
    </source>
</evidence>
<evidence type="ECO:0000313" key="3">
    <source>
        <dbReference type="Proteomes" id="UP001205105"/>
    </source>
</evidence>
<comment type="caution">
    <text evidence="2">The sequence shown here is derived from an EMBL/GenBank/DDBJ whole genome shotgun (WGS) entry which is preliminary data.</text>
</comment>
<protein>
    <submittedName>
        <fullName evidence="2">Uncharacterized protein</fullName>
    </submittedName>
</protein>
<dbReference type="EMBL" id="JADXDR010000128">
    <property type="protein sequence ID" value="KAI7838383.1"/>
    <property type="molecule type" value="Genomic_DNA"/>
</dbReference>
<name>A0AAD5H274_9CHLO</name>
<proteinExistence type="predicted"/>
<evidence type="ECO:0000256" key="1">
    <source>
        <dbReference type="SAM" id="SignalP"/>
    </source>
</evidence>
<feature type="signal peptide" evidence="1">
    <location>
        <begin position="1"/>
        <end position="19"/>
    </location>
</feature>
<accession>A0AAD5H274</accession>
<dbReference type="InterPro" id="IPR011256">
    <property type="entry name" value="Reg_factor_effector_dom_sf"/>
</dbReference>
<feature type="chain" id="PRO_5042104103" evidence="1">
    <location>
        <begin position="20"/>
        <end position="250"/>
    </location>
</feature>
<gene>
    <name evidence="2" type="ORF">COHA_007840</name>
</gene>
<dbReference type="Gene3D" id="3.20.80.10">
    <property type="entry name" value="Regulatory factor, effector binding domain"/>
    <property type="match status" value="1"/>
</dbReference>
<keyword evidence="3" id="KW-1185">Reference proteome</keyword>
<dbReference type="Proteomes" id="UP001205105">
    <property type="component" value="Unassembled WGS sequence"/>
</dbReference>
<organism evidence="2 3">
    <name type="scientific">Chlorella ohadii</name>
    <dbReference type="NCBI Taxonomy" id="2649997"/>
    <lineage>
        <taxon>Eukaryota</taxon>
        <taxon>Viridiplantae</taxon>
        <taxon>Chlorophyta</taxon>
        <taxon>core chlorophytes</taxon>
        <taxon>Trebouxiophyceae</taxon>
        <taxon>Chlorellales</taxon>
        <taxon>Chlorellaceae</taxon>
        <taxon>Chlorella clade</taxon>
        <taxon>Chlorella</taxon>
    </lineage>
</organism>